<reference evidence="8 9" key="1">
    <citation type="submission" date="2015-01" db="EMBL/GenBank/DDBJ databases">
        <title>The Genome Sequence of Cladophialophora immunda CBS83496.</title>
        <authorList>
            <consortium name="The Broad Institute Genomics Platform"/>
            <person name="Cuomo C."/>
            <person name="de Hoog S."/>
            <person name="Gorbushina A."/>
            <person name="Stielow B."/>
            <person name="Teixiera M."/>
            <person name="Abouelleil A."/>
            <person name="Chapman S.B."/>
            <person name="Priest M."/>
            <person name="Young S.K."/>
            <person name="Wortman J."/>
            <person name="Nusbaum C."/>
            <person name="Birren B."/>
        </authorList>
    </citation>
    <scope>NUCLEOTIDE SEQUENCE [LARGE SCALE GENOMIC DNA]</scope>
    <source>
        <strain evidence="8 9">CBS 83496</strain>
    </source>
</reference>
<dbReference type="Pfam" id="PF13450">
    <property type="entry name" value="NAD_binding_8"/>
    <property type="match status" value="1"/>
</dbReference>
<evidence type="ECO:0000256" key="3">
    <source>
        <dbReference type="ARBA" id="ARBA00022630"/>
    </source>
</evidence>
<dbReference type="RefSeq" id="XP_016249601.1">
    <property type="nucleotide sequence ID" value="XM_016392082.1"/>
</dbReference>
<evidence type="ECO:0000313" key="8">
    <source>
        <dbReference type="EMBL" id="KIW29385.1"/>
    </source>
</evidence>
<evidence type="ECO:0000256" key="1">
    <source>
        <dbReference type="ARBA" id="ARBA00001974"/>
    </source>
</evidence>
<dbReference type="EMBL" id="KN847042">
    <property type="protein sequence ID" value="KIW29385.1"/>
    <property type="molecule type" value="Genomic_DNA"/>
</dbReference>
<dbReference type="AlphaFoldDB" id="A0A0D2CGQ3"/>
<dbReference type="GeneID" id="27344397"/>
<dbReference type="PANTHER" id="PTHR43098:SF4">
    <property type="entry name" value="BLR3857 PROTEIN"/>
    <property type="match status" value="1"/>
</dbReference>
<dbReference type="InterPro" id="IPR036188">
    <property type="entry name" value="FAD/NAD-bd_sf"/>
</dbReference>
<evidence type="ECO:0000256" key="5">
    <source>
        <dbReference type="ARBA" id="ARBA00022857"/>
    </source>
</evidence>
<organism evidence="8 9">
    <name type="scientific">Cladophialophora immunda</name>
    <dbReference type="NCBI Taxonomy" id="569365"/>
    <lineage>
        <taxon>Eukaryota</taxon>
        <taxon>Fungi</taxon>
        <taxon>Dikarya</taxon>
        <taxon>Ascomycota</taxon>
        <taxon>Pezizomycotina</taxon>
        <taxon>Eurotiomycetes</taxon>
        <taxon>Chaetothyriomycetidae</taxon>
        <taxon>Chaetothyriales</taxon>
        <taxon>Herpotrichiellaceae</taxon>
        <taxon>Cladophialophora</taxon>
    </lineage>
</organism>
<dbReference type="Proteomes" id="UP000054466">
    <property type="component" value="Unassembled WGS sequence"/>
</dbReference>
<keyword evidence="7" id="KW-0503">Monooxygenase</keyword>
<proteinExistence type="inferred from homology"/>
<dbReference type="PANTHER" id="PTHR43098">
    <property type="entry name" value="L-ORNITHINE N(5)-MONOOXYGENASE-RELATED"/>
    <property type="match status" value="1"/>
</dbReference>
<dbReference type="Gene3D" id="3.50.50.60">
    <property type="entry name" value="FAD/NAD(P)-binding domain"/>
    <property type="match status" value="2"/>
</dbReference>
<evidence type="ECO:0000256" key="4">
    <source>
        <dbReference type="ARBA" id="ARBA00022827"/>
    </source>
</evidence>
<comment type="cofactor">
    <cofactor evidence="1">
        <name>FAD</name>
        <dbReference type="ChEBI" id="CHEBI:57692"/>
    </cofactor>
</comment>
<dbReference type="VEuPathDB" id="FungiDB:PV07_05203"/>
<evidence type="ECO:0000256" key="2">
    <source>
        <dbReference type="ARBA" id="ARBA00010139"/>
    </source>
</evidence>
<dbReference type="GO" id="GO:0004497">
    <property type="term" value="F:monooxygenase activity"/>
    <property type="evidence" value="ECO:0007669"/>
    <property type="project" value="UniProtKB-KW"/>
</dbReference>
<evidence type="ECO:0008006" key="10">
    <source>
        <dbReference type="Google" id="ProtNLM"/>
    </source>
</evidence>
<gene>
    <name evidence="8" type="ORF">PV07_05203</name>
</gene>
<dbReference type="HOGENOM" id="CLU_006937_8_2_1"/>
<evidence type="ECO:0000256" key="7">
    <source>
        <dbReference type="ARBA" id="ARBA00023033"/>
    </source>
</evidence>
<dbReference type="OrthoDB" id="66881at2759"/>
<comment type="similarity">
    <text evidence="2">Belongs to the FAD-binding monooxygenase family.</text>
</comment>
<keyword evidence="9" id="KW-1185">Reference proteome</keyword>
<name>A0A0D2CGQ3_9EURO</name>
<accession>A0A0D2CGQ3</accession>
<evidence type="ECO:0000256" key="6">
    <source>
        <dbReference type="ARBA" id="ARBA00023002"/>
    </source>
</evidence>
<keyword evidence="5" id="KW-0521">NADP</keyword>
<keyword evidence="6" id="KW-0560">Oxidoreductase</keyword>
<evidence type="ECO:0000313" key="9">
    <source>
        <dbReference type="Proteomes" id="UP000054466"/>
    </source>
</evidence>
<protein>
    <recommendedName>
        <fullName evidence="10">FAD/NAD(P)-binding domain-containing protein</fullName>
    </recommendedName>
</protein>
<keyword evidence="3" id="KW-0285">Flavoprotein</keyword>
<sequence length="598" mass="67208">MGSIQVNTLAMAVDTEAIEAKNQEERNKRLNSKGIHQFREAVGELARFAEDPWTKGDGCREPVSEDVDALIVGCGFGGLLAARKLHEVGIYNIRMVDKASDFGGVWYWNRYPGLYCDTDAYIYLPLLKEIGHIPSSKYVPGHEIRAHALRIAEKENLLEKALLQTELNSITWSNELSRWIGETSRGDVIRARFVISAIGILHKLHLPGIQGIENFKGHSFHSSRWDYDYTGGDPFGAPLSKLGSKRVGLVGTGASTIQVLPHLAASRAEVYVFQRTPSGVDERANPKTDKAWFQSLKPGWQDERADNFENIYFGQNPHVDLVDDGWTKHVFAVLQSDPGDGSYLERLKEAETLKMESIRSRVQNTVDDPETAEALKPWYVRTCKRPCFSNDYLPCFNNPNVHLVHTDGKGVERVTEQGVVAQGTEYKLDCIIYATGFDWSNDYSERANMTITGRNGQTMSEKWTRGPSTLFGMIGRDFPNLLLFTHLQSSTSPNYTHLLSERAKHAAYIVSECLKRQIDSVEPTQEAEDAWVKKLEATALKYLDFFMSCTPGYYNQEGRLSKANLRNATVGLTGPEWYQLAAAWRAAGKLEGLELNRR</sequence>
<dbReference type="SUPFAM" id="SSF51905">
    <property type="entry name" value="FAD/NAD(P)-binding domain"/>
    <property type="match status" value="1"/>
</dbReference>
<keyword evidence="4" id="KW-0274">FAD</keyword>
<dbReference type="InterPro" id="IPR050775">
    <property type="entry name" value="FAD-binding_Monooxygenases"/>
</dbReference>